<evidence type="ECO:0000313" key="2">
    <source>
        <dbReference type="Proteomes" id="UP000092154"/>
    </source>
</evidence>
<accession>A0A1B7MKK3</accession>
<dbReference type="Proteomes" id="UP000092154">
    <property type="component" value="Unassembled WGS sequence"/>
</dbReference>
<organism evidence="1 2">
    <name type="scientific">Rhizopogon vinicolor AM-OR11-026</name>
    <dbReference type="NCBI Taxonomy" id="1314800"/>
    <lineage>
        <taxon>Eukaryota</taxon>
        <taxon>Fungi</taxon>
        <taxon>Dikarya</taxon>
        <taxon>Basidiomycota</taxon>
        <taxon>Agaricomycotina</taxon>
        <taxon>Agaricomycetes</taxon>
        <taxon>Agaricomycetidae</taxon>
        <taxon>Boletales</taxon>
        <taxon>Suillineae</taxon>
        <taxon>Rhizopogonaceae</taxon>
        <taxon>Rhizopogon</taxon>
    </lineage>
</organism>
<protein>
    <submittedName>
        <fullName evidence="1">Uncharacterized protein</fullName>
    </submittedName>
</protein>
<dbReference type="EMBL" id="KV448828">
    <property type="protein sequence ID" value="OAX33143.1"/>
    <property type="molecule type" value="Genomic_DNA"/>
</dbReference>
<dbReference type="OrthoDB" id="3033369at2759"/>
<sequence>MSLSIEQMLENIQISGSTPSRSSNRTLSIKQMLQNLQISVSTSLRSSAKPPQINIQCPPRQDVRQHYGYRLDERHMLYLESILKQYLPSSDPTKVPIPMTLISDWIVEELQLYQLDYKCCHDPEQRVVEPLYALPYVEGGGFDDEDDDDDNVFLLTVLSVFSDEPESFDARPTQAQIDLLTSLLGSQPQWWVGYAGWC</sequence>
<gene>
    <name evidence="1" type="ORF">K503DRAFT_775927</name>
</gene>
<proteinExistence type="predicted"/>
<name>A0A1B7MKK3_9AGAM</name>
<dbReference type="AlphaFoldDB" id="A0A1B7MKK3"/>
<keyword evidence="2" id="KW-1185">Reference proteome</keyword>
<evidence type="ECO:0000313" key="1">
    <source>
        <dbReference type="EMBL" id="OAX33143.1"/>
    </source>
</evidence>
<reference evidence="1 2" key="1">
    <citation type="submission" date="2016-06" db="EMBL/GenBank/DDBJ databases">
        <title>Comparative genomics of the ectomycorrhizal sister species Rhizopogon vinicolor and Rhizopogon vesiculosus (Basidiomycota: Boletales) reveals a divergence of the mating type B locus.</title>
        <authorList>
            <consortium name="DOE Joint Genome Institute"/>
            <person name="Mujic A.B."/>
            <person name="Kuo A."/>
            <person name="Tritt A."/>
            <person name="Lipzen A."/>
            <person name="Chen C."/>
            <person name="Johnson J."/>
            <person name="Sharma A."/>
            <person name="Barry K."/>
            <person name="Grigoriev I.V."/>
            <person name="Spatafora J.W."/>
        </authorList>
    </citation>
    <scope>NUCLEOTIDE SEQUENCE [LARGE SCALE GENOMIC DNA]</scope>
    <source>
        <strain evidence="1 2">AM-OR11-026</strain>
    </source>
</reference>
<dbReference type="InParanoid" id="A0A1B7MKK3"/>